<keyword evidence="6" id="KW-1185">Reference proteome</keyword>
<dbReference type="Gene3D" id="1.10.10.60">
    <property type="entry name" value="Homeodomain-like"/>
    <property type="match status" value="1"/>
</dbReference>
<dbReference type="PRINTS" id="PR00032">
    <property type="entry name" value="HTHARAC"/>
</dbReference>
<evidence type="ECO:0000313" key="5">
    <source>
        <dbReference type="EMBL" id="MCP2272377.1"/>
    </source>
</evidence>
<accession>A0ABT1II94</accession>
<comment type="caution">
    <text evidence="5">The sequence shown here is derived from an EMBL/GenBank/DDBJ whole genome shotgun (WGS) entry which is preliminary data.</text>
</comment>
<evidence type="ECO:0000256" key="1">
    <source>
        <dbReference type="ARBA" id="ARBA00023015"/>
    </source>
</evidence>
<dbReference type="InterPro" id="IPR020449">
    <property type="entry name" value="Tscrpt_reg_AraC-type_HTH"/>
</dbReference>
<dbReference type="PANTHER" id="PTHR46796">
    <property type="entry name" value="HTH-TYPE TRANSCRIPTIONAL ACTIVATOR RHAS-RELATED"/>
    <property type="match status" value="1"/>
</dbReference>
<evidence type="ECO:0000313" key="6">
    <source>
        <dbReference type="Proteomes" id="UP001205185"/>
    </source>
</evidence>
<dbReference type="SMART" id="SM00342">
    <property type="entry name" value="HTH_ARAC"/>
    <property type="match status" value="1"/>
</dbReference>
<proteinExistence type="predicted"/>
<sequence>MRGSTVLPGTPSRAPRGGELPMHRLEISAPTALPFVVGTFEQVGPLSRATFPHRHTFYEIVHITGGTGTHVLDLARLPLRPPHLCVINPGQVHHWEDLRELRGSVVLFTDDFLLDHPADRDRLRRLGERPWTTLSAEEDASTTRLVEELAAEFQRGAEDGHTVLRALLHVLVVRAGRLPLTPPAAPQVPPRAGSVADEFSRLTSRVDLDLWSVRAYAEHIGVTPGYLTEAVKAATGRTPSELVRQARAAEAKRLLARTDLTVRQVAGRIGFADAAYFCRFFRREAGVSPGDFRRRGESAPRPGRE</sequence>
<dbReference type="RefSeq" id="WP_253889296.1">
    <property type="nucleotide sequence ID" value="NZ_BAAAVB010000001.1"/>
</dbReference>
<dbReference type="Gene3D" id="2.60.120.10">
    <property type="entry name" value="Jelly Rolls"/>
    <property type="match status" value="1"/>
</dbReference>
<organism evidence="5 6">
    <name type="scientific">Actinokineospora diospyrosa</name>
    <dbReference type="NCBI Taxonomy" id="103728"/>
    <lineage>
        <taxon>Bacteria</taxon>
        <taxon>Bacillati</taxon>
        <taxon>Actinomycetota</taxon>
        <taxon>Actinomycetes</taxon>
        <taxon>Pseudonocardiales</taxon>
        <taxon>Pseudonocardiaceae</taxon>
        <taxon>Actinokineospora</taxon>
    </lineage>
</organism>
<keyword evidence="1" id="KW-0805">Transcription regulation</keyword>
<evidence type="ECO:0000256" key="2">
    <source>
        <dbReference type="ARBA" id="ARBA00023125"/>
    </source>
</evidence>
<dbReference type="InterPro" id="IPR050204">
    <property type="entry name" value="AraC_XylS_family_regulators"/>
</dbReference>
<dbReference type="InterPro" id="IPR037923">
    <property type="entry name" value="HTH-like"/>
</dbReference>
<evidence type="ECO:0000259" key="4">
    <source>
        <dbReference type="PROSITE" id="PS01124"/>
    </source>
</evidence>
<dbReference type="InterPro" id="IPR009057">
    <property type="entry name" value="Homeodomain-like_sf"/>
</dbReference>
<dbReference type="PROSITE" id="PS01124">
    <property type="entry name" value="HTH_ARAC_FAMILY_2"/>
    <property type="match status" value="1"/>
</dbReference>
<dbReference type="InterPro" id="IPR014710">
    <property type="entry name" value="RmlC-like_jellyroll"/>
</dbReference>
<protein>
    <submittedName>
        <fullName evidence="5">AraC-type DNA-binding protein</fullName>
    </submittedName>
</protein>
<reference evidence="5 6" key="1">
    <citation type="submission" date="2022-06" db="EMBL/GenBank/DDBJ databases">
        <title>Genomic Encyclopedia of Archaeal and Bacterial Type Strains, Phase II (KMG-II): from individual species to whole genera.</title>
        <authorList>
            <person name="Goeker M."/>
        </authorList>
    </citation>
    <scope>NUCLEOTIDE SEQUENCE [LARGE SCALE GENOMIC DNA]</scope>
    <source>
        <strain evidence="5 6">DSM 44255</strain>
    </source>
</reference>
<feature type="domain" description="HTH araC/xylS-type" evidence="4">
    <location>
        <begin position="196"/>
        <end position="295"/>
    </location>
</feature>
<dbReference type="GO" id="GO:0003677">
    <property type="term" value="F:DNA binding"/>
    <property type="evidence" value="ECO:0007669"/>
    <property type="project" value="UniProtKB-KW"/>
</dbReference>
<evidence type="ECO:0000256" key="3">
    <source>
        <dbReference type="ARBA" id="ARBA00023163"/>
    </source>
</evidence>
<dbReference type="Pfam" id="PF12833">
    <property type="entry name" value="HTH_18"/>
    <property type="match status" value="1"/>
</dbReference>
<dbReference type="EMBL" id="JAMTCO010000012">
    <property type="protein sequence ID" value="MCP2272377.1"/>
    <property type="molecule type" value="Genomic_DNA"/>
</dbReference>
<dbReference type="Pfam" id="PF02311">
    <property type="entry name" value="AraC_binding"/>
    <property type="match status" value="1"/>
</dbReference>
<gene>
    <name evidence="5" type="ORF">LV75_004903</name>
</gene>
<dbReference type="Proteomes" id="UP001205185">
    <property type="component" value="Unassembled WGS sequence"/>
</dbReference>
<keyword evidence="2 5" id="KW-0238">DNA-binding</keyword>
<keyword evidence="3" id="KW-0804">Transcription</keyword>
<name>A0ABT1II94_9PSEU</name>
<dbReference type="SUPFAM" id="SSF51215">
    <property type="entry name" value="Regulatory protein AraC"/>
    <property type="match status" value="1"/>
</dbReference>
<dbReference type="SUPFAM" id="SSF46689">
    <property type="entry name" value="Homeodomain-like"/>
    <property type="match status" value="1"/>
</dbReference>
<dbReference type="InterPro" id="IPR018060">
    <property type="entry name" value="HTH_AraC"/>
</dbReference>
<dbReference type="InterPro" id="IPR003313">
    <property type="entry name" value="AraC-bd"/>
</dbReference>